<dbReference type="SUPFAM" id="SSF49899">
    <property type="entry name" value="Concanavalin A-like lectins/glucanases"/>
    <property type="match status" value="1"/>
</dbReference>
<organism evidence="3 4">
    <name type="scientific">Microbacter margulisiae</name>
    <dbReference type="NCBI Taxonomy" id="1350067"/>
    <lineage>
        <taxon>Bacteria</taxon>
        <taxon>Pseudomonadati</taxon>
        <taxon>Bacteroidota</taxon>
        <taxon>Bacteroidia</taxon>
        <taxon>Bacteroidales</taxon>
        <taxon>Porphyromonadaceae</taxon>
        <taxon>Microbacter</taxon>
    </lineage>
</organism>
<dbReference type="GO" id="GO:0004553">
    <property type="term" value="F:hydrolase activity, hydrolyzing O-glycosyl compounds"/>
    <property type="evidence" value="ECO:0007669"/>
    <property type="project" value="InterPro"/>
</dbReference>
<gene>
    <name evidence="3" type="ORF">FHX64_002379</name>
</gene>
<accession>A0A7W5H368</accession>
<reference evidence="3 4" key="1">
    <citation type="submission" date="2020-08" db="EMBL/GenBank/DDBJ databases">
        <title>Genomic Encyclopedia of Type Strains, Phase IV (KMG-IV): sequencing the most valuable type-strain genomes for metagenomic binning, comparative biology and taxonomic classification.</title>
        <authorList>
            <person name="Goeker M."/>
        </authorList>
    </citation>
    <scope>NUCLEOTIDE SEQUENCE [LARGE SCALE GENOMIC DNA]</scope>
    <source>
        <strain evidence="3 4">DSM 27471</strain>
    </source>
</reference>
<evidence type="ECO:0000313" key="3">
    <source>
        <dbReference type="EMBL" id="MBB3188181.1"/>
    </source>
</evidence>
<dbReference type="InterPro" id="IPR000757">
    <property type="entry name" value="Beta-glucanase-like"/>
</dbReference>
<feature type="domain" description="GH16" evidence="2">
    <location>
        <begin position="197"/>
        <end position="442"/>
    </location>
</feature>
<keyword evidence="4" id="KW-1185">Reference proteome</keyword>
<dbReference type="RefSeq" id="WP_183413957.1">
    <property type="nucleotide sequence ID" value="NZ_JACHYB010000002.1"/>
</dbReference>
<proteinExistence type="inferred from homology"/>
<protein>
    <recommendedName>
        <fullName evidence="2">GH16 domain-containing protein</fullName>
    </recommendedName>
</protein>
<evidence type="ECO:0000313" key="4">
    <source>
        <dbReference type="Proteomes" id="UP000544222"/>
    </source>
</evidence>
<comment type="similarity">
    <text evidence="1">Belongs to the glycosyl hydrolase 16 family.</text>
</comment>
<dbReference type="EMBL" id="JACHYB010000002">
    <property type="protein sequence ID" value="MBB3188181.1"/>
    <property type="molecule type" value="Genomic_DNA"/>
</dbReference>
<sequence length="443" mass="52854">MNLFAKKFFGTFKGTAQLEREMHRMEQVYERYMSIEKSELLQEYKALRKEVKSSAFKDNKKILINRKFKDTEEYQDWHKYNHLKNSPKLNHYFTILQSPELAAFLAFKQTDEYELIGNKIELKKSEKLRQFRAYEKSRDYKLYIRFHGSYLLEEYERLKQVVSTPEFIEFKEFWSDPHRWLKTEDYQKDVKFRELSEHADIIFYQKTDSQQFDFFRKWKKVFEDDFNGPGLDKSKWEVGYYFADQQLIRHYSLTSCKQANNEGKNVTVADSCLTIETLKESVVSRAWDDQKGFVMHKFDYTSDVINAGNAFQMTSGLVQMKLRIRGGKITHVCCLVNERKTPQINLFHVDHKMISVGYVLDDIAQSEQIKGISPYDFYIFSVEWSRGELIWRVNNQEVFRVERSFSPSVPLFPLFASIVRPDQEGVGHLDVDWIRIYQSQKPE</sequence>
<name>A0A7W5H368_9PORP</name>
<comment type="caution">
    <text evidence="3">The sequence shown here is derived from an EMBL/GenBank/DDBJ whole genome shotgun (WGS) entry which is preliminary data.</text>
</comment>
<dbReference type="InterPro" id="IPR013320">
    <property type="entry name" value="ConA-like_dom_sf"/>
</dbReference>
<evidence type="ECO:0000259" key="2">
    <source>
        <dbReference type="PROSITE" id="PS51762"/>
    </source>
</evidence>
<dbReference type="Gene3D" id="2.60.120.200">
    <property type="match status" value="2"/>
</dbReference>
<dbReference type="GO" id="GO:0005975">
    <property type="term" value="P:carbohydrate metabolic process"/>
    <property type="evidence" value="ECO:0007669"/>
    <property type="project" value="InterPro"/>
</dbReference>
<dbReference type="Proteomes" id="UP000544222">
    <property type="component" value="Unassembled WGS sequence"/>
</dbReference>
<dbReference type="AlphaFoldDB" id="A0A7W5H368"/>
<dbReference type="PROSITE" id="PS51762">
    <property type="entry name" value="GH16_2"/>
    <property type="match status" value="1"/>
</dbReference>
<evidence type="ECO:0000256" key="1">
    <source>
        <dbReference type="ARBA" id="ARBA00006865"/>
    </source>
</evidence>